<organism evidence="1 2">
    <name type="scientific">Periplaneta americana</name>
    <name type="common">American cockroach</name>
    <name type="synonym">Blatta americana</name>
    <dbReference type="NCBI Taxonomy" id="6978"/>
    <lineage>
        <taxon>Eukaryota</taxon>
        <taxon>Metazoa</taxon>
        <taxon>Ecdysozoa</taxon>
        <taxon>Arthropoda</taxon>
        <taxon>Hexapoda</taxon>
        <taxon>Insecta</taxon>
        <taxon>Pterygota</taxon>
        <taxon>Neoptera</taxon>
        <taxon>Polyneoptera</taxon>
        <taxon>Dictyoptera</taxon>
        <taxon>Blattodea</taxon>
        <taxon>Blattoidea</taxon>
        <taxon>Blattidae</taxon>
        <taxon>Blattinae</taxon>
        <taxon>Periplaneta</taxon>
    </lineage>
</organism>
<dbReference type="PANTHER" id="PTHR47326">
    <property type="entry name" value="TRANSPOSABLE ELEMENT TC3 TRANSPOSASE-LIKE PROTEIN"/>
    <property type="match status" value="1"/>
</dbReference>
<dbReference type="Gene3D" id="3.30.420.10">
    <property type="entry name" value="Ribonuclease H-like superfamily/Ribonuclease H"/>
    <property type="match status" value="1"/>
</dbReference>
<dbReference type="PANTHER" id="PTHR47326:SF1">
    <property type="entry name" value="HTH PSQ-TYPE DOMAIN-CONTAINING PROTEIN"/>
    <property type="match status" value="1"/>
</dbReference>
<accession>A0ABQ8SPR3</accession>
<evidence type="ECO:0000313" key="1">
    <source>
        <dbReference type="EMBL" id="KAJ4436150.1"/>
    </source>
</evidence>
<gene>
    <name evidence="1" type="ORF">ANN_18780</name>
</gene>
<name>A0ABQ8SPR3_PERAM</name>
<protein>
    <submittedName>
        <fullName evidence="1">Uncharacterized protein</fullName>
    </submittedName>
</protein>
<sequence length="265" mass="30463">MSDGADDPQPGLLIHLKITTRTNNTVEENRISYLQMSVAKKTKVLKLCLTINLQMLREEIMIELDNHPIYEETTLSFNILHLIWQQDSAPPHYGLQVRDILNGHFEEWIGRLGKFDWPPRSPDLTPCDFSMTSYVTYEVVYCSEYSQGAGELGDSEERGRVNGEASHHIVAICDSRATEKHYIVKDWPPRESYVPGEQNIKEEFVSHLNVDKRETPVFCHPPFNMLAKPQHDLSSALKCASDVIQQLGTLRKNAYEEFHKIITMY</sequence>
<keyword evidence="2" id="KW-1185">Reference proteome</keyword>
<reference evidence="1 2" key="1">
    <citation type="journal article" date="2022" name="Allergy">
        <title>Genome assembly and annotation of Periplaneta americana reveal a comprehensive cockroach allergen profile.</title>
        <authorList>
            <person name="Wang L."/>
            <person name="Xiong Q."/>
            <person name="Saelim N."/>
            <person name="Wang L."/>
            <person name="Nong W."/>
            <person name="Wan A.T."/>
            <person name="Shi M."/>
            <person name="Liu X."/>
            <person name="Cao Q."/>
            <person name="Hui J.H.L."/>
            <person name="Sookrung N."/>
            <person name="Leung T.F."/>
            <person name="Tungtrongchitr A."/>
            <person name="Tsui S.K.W."/>
        </authorList>
    </citation>
    <scope>NUCLEOTIDE SEQUENCE [LARGE SCALE GENOMIC DNA]</scope>
    <source>
        <strain evidence="1">PWHHKU_190912</strain>
    </source>
</reference>
<dbReference type="Proteomes" id="UP001148838">
    <property type="component" value="Unassembled WGS sequence"/>
</dbReference>
<dbReference type="EMBL" id="JAJSOF020000023">
    <property type="protein sequence ID" value="KAJ4436150.1"/>
    <property type="molecule type" value="Genomic_DNA"/>
</dbReference>
<comment type="caution">
    <text evidence="1">The sequence shown here is derived from an EMBL/GenBank/DDBJ whole genome shotgun (WGS) entry which is preliminary data.</text>
</comment>
<evidence type="ECO:0000313" key="2">
    <source>
        <dbReference type="Proteomes" id="UP001148838"/>
    </source>
</evidence>
<proteinExistence type="predicted"/>
<dbReference type="InterPro" id="IPR036397">
    <property type="entry name" value="RNaseH_sf"/>
</dbReference>